<dbReference type="Gene3D" id="3.10.580.10">
    <property type="entry name" value="CBS-domain"/>
    <property type="match status" value="1"/>
</dbReference>
<dbReference type="SUPFAM" id="SSF54631">
    <property type="entry name" value="CBS-domain pair"/>
    <property type="match status" value="1"/>
</dbReference>
<evidence type="ECO:0000313" key="5">
    <source>
        <dbReference type="Proteomes" id="UP000181942"/>
    </source>
</evidence>
<dbReference type="PROSITE" id="PS51371">
    <property type="entry name" value="CBS"/>
    <property type="match status" value="2"/>
</dbReference>
<evidence type="ECO:0000256" key="2">
    <source>
        <dbReference type="PROSITE-ProRule" id="PRU00703"/>
    </source>
</evidence>
<dbReference type="InterPro" id="IPR051462">
    <property type="entry name" value="CBS_domain-containing"/>
</dbReference>
<name>A0A1I2UA59_9ACTN</name>
<dbReference type="EMBL" id="FONR01000027">
    <property type="protein sequence ID" value="SFG73279.1"/>
    <property type="molecule type" value="Genomic_DNA"/>
</dbReference>
<evidence type="ECO:0000313" key="4">
    <source>
        <dbReference type="EMBL" id="SFG73279.1"/>
    </source>
</evidence>
<gene>
    <name evidence="4" type="ORF">SAMN02787118_12732</name>
</gene>
<accession>A0A1I2UA59</accession>
<dbReference type="AlphaFoldDB" id="A0A1I2UA59"/>
<protein>
    <submittedName>
        <fullName evidence="4">CBS domain-containing protein</fullName>
    </submittedName>
</protein>
<dbReference type="InterPro" id="IPR000644">
    <property type="entry name" value="CBS_dom"/>
</dbReference>
<feature type="domain" description="CBS" evidence="3">
    <location>
        <begin position="7"/>
        <end position="63"/>
    </location>
</feature>
<reference evidence="4 5" key="1">
    <citation type="submission" date="2016-10" db="EMBL/GenBank/DDBJ databases">
        <authorList>
            <person name="de Groot N.N."/>
        </authorList>
    </citation>
    <scope>NUCLEOTIDE SEQUENCE [LARGE SCALE GENOMIC DNA]</scope>
    <source>
        <strain evidence="4 5">OK461</strain>
    </source>
</reference>
<sequence length="152" mass="16364">MKVSEVMTAPPISVGPHVSLLEVIRRMTESAVGSVLVVEDGALRGIVTDRDLAIRGVAEGLDRETRVDAVMSARVVTVDAGDDLQVAYRTFRRTGVRRLPVLDGGRVVGVLTIDDLFLDVFRRLADLLGPIASSMLQEPPGRPSATGARYEP</sequence>
<dbReference type="PANTHER" id="PTHR48108">
    <property type="entry name" value="CBS DOMAIN-CONTAINING PROTEIN CBSX2, CHLOROPLASTIC"/>
    <property type="match status" value="1"/>
</dbReference>
<dbReference type="RefSeq" id="WP_075032610.1">
    <property type="nucleotide sequence ID" value="NZ_FONR01000027.1"/>
</dbReference>
<dbReference type="SMART" id="SM00116">
    <property type="entry name" value="CBS"/>
    <property type="match status" value="2"/>
</dbReference>
<keyword evidence="2" id="KW-0129">CBS domain</keyword>
<proteinExistence type="predicted"/>
<dbReference type="Pfam" id="PF00571">
    <property type="entry name" value="CBS"/>
    <property type="match status" value="2"/>
</dbReference>
<keyword evidence="1" id="KW-0677">Repeat</keyword>
<evidence type="ECO:0000259" key="3">
    <source>
        <dbReference type="PROSITE" id="PS51371"/>
    </source>
</evidence>
<feature type="domain" description="CBS" evidence="3">
    <location>
        <begin position="71"/>
        <end position="127"/>
    </location>
</feature>
<dbReference type="InterPro" id="IPR046342">
    <property type="entry name" value="CBS_dom_sf"/>
</dbReference>
<dbReference type="Proteomes" id="UP000181942">
    <property type="component" value="Unassembled WGS sequence"/>
</dbReference>
<dbReference type="PANTHER" id="PTHR48108:SF26">
    <property type="entry name" value="CBS DOMAIN-CONTAINING PROTEIN DDB_G0289609"/>
    <property type="match status" value="1"/>
</dbReference>
<dbReference type="OrthoDB" id="9789996at2"/>
<organism evidence="4 5">
    <name type="scientific">Streptomyces mirabilis</name>
    <dbReference type="NCBI Taxonomy" id="68239"/>
    <lineage>
        <taxon>Bacteria</taxon>
        <taxon>Bacillati</taxon>
        <taxon>Actinomycetota</taxon>
        <taxon>Actinomycetes</taxon>
        <taxon>Kitasatosporales</taxon>
        <taxon>Streptomycetaceae</taxon>
        <taxon>Streptomyces</taxon>
    </lineage>
</organism>
<evidence type="ECO:0000256" key="1">
    <source>
        <dbReference type="ARBA" id="ARBA00022737"/>
    </source>
</evidence>